<dbReference type="EMBL" id="BJCL01000003">
    <property type="protein sequence ID" value="GCL62589.1"/>
    <property type="molecule type" value="Genomic_DNA"/>
</dbReference>
<comment type="similarity">
    <text evidence="1">Belongs to the RutC family.</text>
</comment>
<comment type="caution">
    <text evidence="2">The sequence shown here is derived from an EMBL/GenBank/DDBJ whole genome shotgun (WGS) entry which is preliminary data.</text>
</comment>
<evidence type="ECO:0000313" key="2">
    <source>
        <dbReference type="EMBL" id="GCL62589.1"/>
    </source>
</evidence>
<name>A0A480ALJ5_9BURK</name>
<keyword evidence="3" id="KW-1185">Reference proteome</keyword>
<dbReference type="Gene3D" id="3.30.1330.40">
    <property type="entry name" value="RutC-like"/>
    <property type="match status" value="1"/>
</dbReference>
<dbReference type="AlphaFoldDB" id="A0A480ALJ5"/>
<dbReference type="RefSeq" id="WP_137732338.1">
    <property type="nucleotide sequence ID" value="NZ_BJCL01000003.1"/>
</dbReference>
<dbReference type="CDD" id="cd00448">
    <property type="entry name" value="YjgF_YER057c_UK114_family"/>
    <property type="match status" value="1"/>
</dbReference>
<dbReference type="InterPro" id="IPR035959">
    <property type="entry name" value="RutC-like_sf"/>
</dbReference>
<evidence type="ECO:0000256" key="1">
    <source>
        <dbReference type="ARBA" id="ARBA00010552"/>
    </source>
</evidence>
<dbReference type="Proteomes" id="UP000301751">
    <property type="component" value="Unassembled WGS sequence"/>
</dbReference>
<sequence>MTTFINPQDVHTPTGYSHTAVVPTGTELIFLSGQVGIKPDGSVPSTLEEQSVQMFNNIKSLLLAHGLDASSIVKITLFVVAGQDIRVVRSARAQLLGDHKPTSTAVFISQLVDPKLLVECEAIAARPAK</sequence>
<dbReference type="PANTHER" id="PTHR11803">
    <property type="entry name" value="2-IMINOBUTANOATE/2-IMINOPROPANOATE DEAMINASE RIDA"/>
    <property type="match status" value="1"/>
</dbReference>
<dbReference type="Pfam" id="PF01042">
    <property type="entry name" value="Ribonuc_L-PSP"/>
    <property type="match status" value="1"/>
</dbReference>
<evidence type="ECO:0008006" key="4">
    <source>
        <dbReference type="Google" id="ProtNLM"/>
    </source>
</evidence>
<accession>A0A480ALJ5</accession>
<dbReference type="OrthoDB" id="9803101at2"/>
<reference evidence="3" key="1">
    <citation type="submission" date="2019-03" db="EMBL/GenBank/DDBJ databases">
        <title>Aquabacterium pictum sp.nov., the first bacteriochlorophyll a-containing freshwater bacterium in the genus Aquabacterium of the class Betaproteobacteria.</title>
        <authorList>
            <person name="Hirose S."/>
            <person name="Tank M."/>
            <person name="Hara E."/>
            <person name="Tamaki H."/>
            <person name="Takaichi S."/>
            <person name="Haruta S."/>
            <person name="Hanada S."/>
        </authorList>
    </citation>
    <scope>NUCLEOTIDE SEQUENCE [LARGE SCALE GENOMIC DNA]</scope>
    <source>
        <strain evidence="3">W35</strain>
    </source>
</reference>
<dbReference type="SUPFAM" id="SSF55298">
    <property type="entry name" value="YjgF-like"/>
    <property type="match status" value="1"/>
</dbReference>
<evidence type="ECO:0000313" key="3">
    <source>
        <dbReference type="Proteomes" id="UP000301751"/>
    </source>
</evidence>
<gene>
    <name evidence="2" type="ORF">AQPW35_16700</name>
</gene>
<organism evidence="2 3">
    <name type="scientific">Pseudaquabacterium pictum</name>
    <dbReference type="NCBI Taxonomy" id="2315236"/>
    <lineage>
        <taxon>Bacteria</taxon>
        <taxon>Pseudomonadati</taxon>
        <taxon>Pseudomonadota</taxon>
        <taxon>Betaproteobacteria</taxon>
        <taxon>Burkholderiales</taxon>
        <taxon>Sphaerotilaceae</taxon>
        <taxon>Pseudaquabacterium</taxon>
    </lineage>
</organism>
<dbReference type="GO" id="GO:0019239">
    <property type="term" value="F:deaminase activity"/>
    <property type="evidence" value="ECO:0007669"/>
    <property type="project" value="TreeGrafter"/>
</dbReference>
<protein>
    <recommendedName>
        <fullName evidence="4">Enamine deaminase RidA</fullName>
    </recommendedName>
</protein>
<dbReference type="InterPro" id="IPR006175">
    <property type="entry name" value="YjgF/YER057c/UK114"/>
</dbReference>
<dbReference type="GO" id="GO:0005829">
    <property type="term" value="C:cytosol"/>
    <property type="evidence" value="ECO:0007669"/>
    <property type="project" value="TreeGrafter"/>
</dbReference>
<proteinExistence type="inferred from homology"/>
<dbReference type="PANTHER" id="PTHR11803:SF58">
    <property type="entry name" value="PROTEIN HMF1-RELATED"/>
    <property type="match status" value="1"/>
</dbReference>